<keyword evidence="15" id="KW-1185">Reference proteome</keyword>
<comment type="subcellular location">
    <subcellularLocation>
        <location evidence="1">Nucleus</location>
    </subcellularLocation>
</comment>
<gene>
    <name evidence="16" type="primary">LOC129328770</name>
</gene>
<dbReference type="FunFam" id="3.30.160.60:FF:003000">
    <property type="entry name" value="Zinc finger and SCAN domain-containing 20"/>
    <property type="match status" value="2"/>
</dbReference>
<evidence type="ECO:0000256" key="8">
    <source>
        <dbReference type="ARBA" id="ARBA00023125"/>
    </source>
</evidence>
<feature type="compositionally biased region" description="Low complexity" evidence="12">
    <location>
        <begin position="263"/>
        <end position="288"/>
    </location>
</feature>
<evidence type="ECO:0000256" key="1">
    <source>
        <dbReference type="ARBA" id="ARBA00004123"/>
    </source>
</evidence>
<feature type="compositionally biased region" description="Basic and acidic residues" evidence="12">
    <location>
        <begin position="426"/>
        <end position="439"/>
    </location>
</feature>
<feature type="domain" description="C2H2-type" evidence="13">
    <location>
        <begin position="761"/>
        <end position="788"/>
    </location>
</feature>
<name>A0AA97J9D6_EUBMA</name>
<dbReference type="FunFam" id="3.30.160.60:FF:002090">
    <property type="entry name" value="Zinc finger protein 473"/>
    <property type="match status" value="1"/>
</dbReference>
<dbReference type="GO" id="GO:0005634">
    <property type="term" value="C:nucleus"/>
    <property type="evidence" value="ECO:0007669"/>
    <property type="project" value="UniProtKB-SubCell"/>
</dbReference>
<feature type="region of interest" description="Disordered" evidence="12">
    <location>
        <begin position="256"/>
        <end position="297"/>
    </location>
</feature>
<feature type="domain" description="C2H2-type" evidence="13">
    <location>
        <begin position="845"/>
        <end position="872"/>
    </location>
</feature>
<evidence type="ECO:0000256" key="11">
    <source>
        <dbReference type="PROSITE-ProRule" id="PRU00042"/>
    </source>
</evidence>
<dbReference type="SUPFAM" id="SSF47353">
    <property type="entry name" value="Retrovirus capsid dimerization domain-like"/>
    <property type="match status" value="1"/>
</dbReference>
<evidence type="ECO:0000256" key="6">
    <source>
        <dbReference type="ARBA" id="ARBA00022833"/>
    </source>
</evidence>
<evidence type="ECO:0000256" key="9">
    <source>
        <dbReference type="ARBA" id="ARBA00023163"/>
    </source>
</evidence>
<keyword evidence="9" id="KW-0804">Transcription</keyword>
<dbReference type="Gene3D" id="1.10.4020.10">
    <property type="entry name" value="DNA breaking-rejoining enzymes"/>
    <property type="match status" value="1"/>
</dbReference>
<keyword evidence="10" id="KW-0539">Nucleus</keyword>
<feature type="domain" description="C2H2-type" evidence="13">
    <location>
        <begin position="505"/>
        <end position="532"/>
    </location>
</feature>
<comment type="similarity">
    <text evidence="2">Belongs to the krueppel C2H2-type zinc-finger protein family.</text>
</comment>
<feature type="compositionally biased region" description="Basic and acidic residues" evidence="12">
    <location>
        <begin position="1"/>
        <end position="10"/>
    </location>
</feature>
<dbReference type="AlphaFoldDB" id="A0AA97J9D6"/>
<dbReference type="PANTHER" id="PTHR24393">
    <property type="entry name" value="ZINC FINGER PROTEIN"/>
    <property type="match status" value="1"/>
</dbReference>
<evidence type="ECO:0000256" key="3">
    <source>
        <dbReference type="ARBA" id="ARBA00022723"/>
    </source>
</evidence>
<dbReference type="GO" id="GO:0022603">
    <property type="term" value="P:regulation of anatomical structure morphogenesis"/>
    <property type="evidence" value="ECO:0007669"/>
    <property type="project" value="UniProtKB-ARBA"/>
</dbReference>
<feature type="region of interest" description="Disordered" evidence="12">
    <location>
        <begin position="394"/>
        <end position="447"/>
    </location>
</feature>
<evidence type="ECO:0000256" key="12">
    <source>
        <dbReference type="SAM" id="MobiDB-lite"/>
    </source>
</evidence>
<dbReference type="Pfam" id="PF00096">
    <property type="entry name" value="zf-C2H2"/>
    <property type="match status" value="16"/>
</dbReference>
<feature type="domain" description="C2H2-type" evidence="13">
    <location>
        <begin position="563"/>
        <end position="590"/>
    </location>
</feature>
<dbReference type="PANTHER" id="PTHR24393:SF106">
    <property type="entry name" value="ZINC FINGER AND SCAN DOMAIN-CONTAINING PROTEIN 2"/>
    <property type="match status" value="1"/>
</dbReference>
<dbReference type="InterPro" id="IPR013087">
    <property type="entry name" value="Znf_C2H2_type"/>
</dbReference>
<feature type="domain" description="C2H2-type" evidence="13">
    <location>
        <begin position="533"/>
        <end position="562"/>
    </location>
</feature>
<feature type="domain" description="C2H2-type" evidence="13">
    <location>
        <begin position="873"/>
        <end position="900"/>
    </location>
</feature>
<feature type="domain" description="C2H2-type" evidence="13">
    <location>
        <begin position="703"/>
        <end position="732"/>
    </location>
</feature>
<dbReference type="FunFam" id="3.30.160.60:FF:000056">
    <property type="entry name" value="Zinc finger and SCAN domain-containing 20"/>
    <property type="match status" value="1"/>
</dbReference>
<dbReference type="GO" id="GO:0008270">
    <property type="term" value="F:zinc ion binding"/>
    <property type="evidence" value="ECO:0007669"/>
    <property type="project" value="UniProtKB-KW"/>
</dbReference>
<dbReference type="GO" id="GO:0001228">
    <property type="term" value="F:DNA-binding transcription activator activity, RNA polymerase II-specific"/>
    <property type="evidence" value="ECO:0007669"/>
    <property type="project" value="TreeGrafter"/>
</dbReference>
<dbReference type="Proteomes" id="UP001190640">
    <property type="component" value="Chromosome 4"/>
</dbReference>
<dbReference type="PROSITE" id="PS50157">
    <property type="entry name" value="ZINC_FINGER_C2H2_2"/>
    <property type="match status" value="16"/>
</dbReference>
<feature type="domain" description="C2H2-type" evidence="13">
    <location>
        <begin position="647"/>
        <end position="674"/>
    </location>
</feature>
<dbReference type="FunFam" id="3.30.160.60:FF:002343">
    <property type="entry name" value="Zinc finger protein 33A"/>
    <property type="match status" value="4"/>
</dbReference>
<keyword evidence="5 11" id="KW-0863">Zinc-finger</keyword>
<dbReference type="GO" id="GO:0000978">
    <property type="term" value="F:RNA polymerase II cis-regulatory region sequence-specific DNA binding"/>
    <property type="evidence" value="ECO:0007669"/>
    <property type="project" value="TreeGrafter"/>
</dbReference>
<dbReference type="SMART" id="SM00431">
    <property type="entry name" value="SCAN"/>
    <property type="match status" value="1"/>
</dbReference>
<evidence type="ECO:0000259" key="14">
    <source>
        <dbReference type="PROSITE" id="PS50804"/>
    </source>
</evidence>
<dbReference type="FunFam" id="3.30.160.60:FF:000295">
    <property type="entry name" value="zinc finger protein 19"/>
    <property type="match status" value="1"/>
</dbReference>
<evidence type="ECO:0000259" key="13">
    <source>
        <dbReference type="PROSITE" id="PS50157"/>
    </source>
</evidence>
<evidence type="ECO:0000313" key="16">
    <source>
        <dbReference type="RefSeq" id="XP_054834022.1"/>
    </source>
</evidence>
<keyword evidence="8" id="KW-0238">DNA-binding</keyword>
<feature type="domain" description="C2H2-type" evidence="13">
    <location>
        <begin position="733"/>
        <end position="760"/>
    </location>
</feature>
<evidence type="ECO:0000256" key="4">
    <source>
        <dbReference type="ARBA" id="ARBA00022737"/>
    </source>
</evidence>
<feature type="domain" description="C2H2-type" evidence="13">
    <location>
        <begin position="929"/>
        <end position="953"/>
    </location>
</feature>
<keyword evidence="7" id="KW-0805">Transcription regulation</keyword>
<proteinExistence type="inferred from homology"/>
<dbReference type="InterPro" id="IPR036236">
    <property type="entry name" value="Znf_C2H2_sf"/>
</dbReference>
<organism evidence="15 16">
    <name type="scientific">Eublepharis macularius</name>
    <name type="common">Leopard gecko</name>
    <name type="synonym">Cyrtodactylus macularius</name>
    <dbReference type="NCBI Taxonomy" id="481883"/>
    <lineage>
        <taxon>Eukaryota</taxon>
        <taxon>Metazoa</taxon>
        <taxon>Chordata</taxon>
        <taxon>Craniata</taxon>
        <taxon>Vertebrata</taxon>
        <taxon>Euteleostomi</taxon>
        <taxon>Lepidosauria</taxon>
        <taxon>Squamata</taxon>
        <taxon>Bifurcata</taxon>
        <taxon>Gekkota</taxon>
        <taxon>Eublepharidae</taxon>
        <taxon>Eublepharinae</taxon>
        <taxon>Eublepharis</taxon>
    </lineage>
</organism>
<dbReference type="SMART" id="SM00355">
    <property type="entry name" value="ZnF_C2H2"/>
    <property type="match status" value="16"/>
</dbReference>
<evidence type="ECO:0000256" key="10">
    <source>
        <dbReference type="ARBA" id="ARBA00023242"/>
    </source>
</evidence>
<feature type="compositionally biased region" description="Basic and acidic residues" evidence="12">
    <location>
        <begin position="29"/>
        <end position="46"/>
    </location>
</feature>
<feature type="domain" description="C2H2-type" evidence="13">
    <location>
        <begin position="591"/>
        <end position="618"/>
    </location>
</feature>
<keyword evidence="4" id="KW-0677">Repeat</keyword>
<feature type="domain" description="C2H2-type" evidence="13">
    <location>
        <begin position="901"/>
        <end position="928"/>
    </location>
</feature>
<dbReference type="GeneID" id="129328770"/>
<dbReference type="KEGG" id="emc:129328770"/>
<dbReference type="FunFam" id="3.30.160.60:FF:000690">
    <property type="entry name" value="Zinc finger protein 354C"/>
    <property type="match status" value="1"/>
</dbReference>
<dbReference type="RefSeq" id="XP_054834022.1">
    <property type="nucleotide sequence ID" value="XM_054978047.1"/>
</dbReference>
<dbReference type="PROSITE" id="PS00028">
    <property type="entry name" value="ZINC_FINGER_C2H2_1"/>
    <property type="match status" value="16"/>
</dbReference>
<dbReference type="InterPro" id="IPR038269">
    <property type="entry name" value="SCAN_sf"/>
</dbReference>
<feature type="domain" description="C2H2-type" evidence="13">
    <location>
        <begin position="619"/>
        <end position="646"/>
    </location>
</feature>
<dbReference type="CDD" id="cd07936">
    <property type="entry name" value="SCAN"/>
    <property type="match status" value="1"/>
</dbReference>
<dbReference type="FunFam" id="3.30.160.60:FF:000358">
    <property type="entry name" value="zinc finger protein 24"/>
    <property type="match status" value="1"/>
</dbReference>
<feature type="domain" description="C2H2-type" evidence="13">
    <location>
        <begin position="817"/>
        <end position="844"/>
    </location>
</feature>
<keyword evidence="6" id="KW-0862">Zinc</keyword>
<dbReference type="InterPro" id="IPR003309">
    <property type="entry name" value="SCAN_dom"/>
</dbReference>
<dbReference type="FunFam" id="3.30.160.60:FF:000478">
    <property type="entry name" value="Zinc finger protein 133"/>
    <property type="match status" value="2"/>
</dbReference>
<evidence type="ECO:0000256" key="5">
    <source>
        <dbReference type="ARBA" id="ARBA00022771"/>
    </source>
</evidence>
<feature type="domain" description="C2H2-type" evidence="13">
    <location>
        <begin position="789"/>
        <end position="816"/>
    </location>
</feature>
<protein>
    <submittedName>
        <fullName evidence="16">Zinc finger protein 665-like</fullName>
    </submittedName>
</protein>
<dbReference type="Pfam" id="PF02023">
    <property type="entry name" value="SCAN"/>
    <property type="match status" value="1"/>
</dbReference>
<dbReference type="FunFam" id="3.30.160.60:FF:001730">
    <property type="entry name" value="zinc finger protein 660"/>
    <property type="match status" value="1"/>
</dbReference>
<evidence type="ECO:0000256" key="7">
    <source>
        <dbReference type="ARBA" id="ARBA00023015"/>
    </source>
</evidence>
<dbReference type="FunFam" id="1.10.4020.10:FF:000001">
    <property type="entry name" value="zinc finger protein 263 isoform X1"/>
    <property type="match status" value="1"/>
</dbReference>
<reference evidence="16" key="1">
    <citation type="submission" date="2025-08" db="UniProtKB">
        <authorList>
            <consortium name="RefSeq"/>
        </authorList>
    </citation>
    <scope>IDENTIFICATION</scope>
    <source>
        <tissue evidence="16">Blood</tissue>
    </source>
</reference>
<feature type="domain" description="C2H2-type" evidence="13">
    <location>
        <begin position="675"/>
        <end position="702"/>
    </location>
</feature>
<sequence>MKMEVQDTSRWEVSAGAEKTFRVPQSHKPRMEWEGGRKPSEARRSESTVGSLSRATLYQVKEEPEEGLALRWEAQWQEFLRNVEPPHSVWGGPPLAGQPTTPWDDTKAFLASFEQVAKACRWPKDEWVARLLPALSGEAKQVFGRLDARDREDYGKVKAAILRGDAMRREKMRQYFRRFCYQETEGPRGAYSHLQEFCHGWLRAEKHSKEQILEFLILEQFLSILPPEVQSWVRENGPETCSQAVALAEDFLQRQEEAERQENQVALEEGAASSSEASQASEQQLATETKQEDDGDGPMLAAQEWMAVEDAVNQEEPGGSEAVGPHGMSVWKIEGDVSRYCWQENALASQEQPHGQQETHPAEAAEESIPCWGRDLAATENIVQTRIDSAGDGWKRDNKGDLPGIPLERVSHKESKENFWNQGRSKIQEEDRTEKRKDPSSPCQDEDMIEIPILPDPQMEKRKSKYLSVHWRIDMGQPPAGSFEFGNSFSESRNLLECQAEMKPYQCSECGKSFSRSTNLTSHLRIHTGEKPYSCPDPDCSKRFCSQSDLIKHKRIHKGEKPYKCSQCGKSFSQGSHLISHQRIHTGEKPYKCLECGKSFSKNTNLTSHQRIHTGEKPYTCSECGKSFTWSSNLTSHQRIHTGERLYKCSNCSKSFCNHSTLIKHMRIHTGEKPYKCFLCGKSFSQSSSLISHKRTHTGEKPYKCAECGKSFSKKTNLTLHQRNHHHSGEKPYKCLACGKSFTQSTSLISHQRIHTGERPYTCLECGKSFNESTTLISHRRIHTGERPYKCLECGNSFIQSSSLTSHQRIHTGEKPYMCLECGKSFCQSSQLIRHQRTHTTERPYSCSDCSKSFGHKSSLNKHERIHTGERPYTCLECGKSFCQSTHLTSHQRIHTGEKPYKCSDCNKTFGNQSGLIKHQRIHTGQKPYTCSVCGKSFSQSTHLIRHHRIHGGGIFPP</sequence>
<accession>A0AA97J9D6</accession>
<dbReference type="FunFam" id="3.30.160.60:FF:001772">
    <property type="entry name" value="Uncharacterized protein"/>
    <property type="match status" value="1"/>
</dbReference>
<dbReference type="Gene3D" id="3.30.160.60">
    <property type="entry name" value="Classic Zinc Finger"/>
    <property type="match status" value="16"/>
</dbReference>
<keyword evidence="3" id="KW-0479">Metal-binding</keyword>
<evidence type="ECO:0000313" key="15">
    <source>
        <dbReference type="Proteomes" id="UP001190640"/>
    </source>
</evidence>
<evidence type="ECO:0000256" key="2">
    <source>
        <dbReference type="ARBA" id="ARBA00006991"/>
    </source>
</evidence>
<dbReference type="SUPFAM" id="SSF57667">
    <property type="entry name" value="beta-beta-alpha zinc fingers"/>
    <property type="match status" value="8"/>
</dbReference>
<dbReference type="FunFam" id="3.30.160.60:FF:001430">
    <property type="entry name" value="Uncharacterized protein"/>
    <property type="match status" value="1"/>
</dbReference>
<feature type="region of interest" description="Disordered" evidence="12">
    <location>
        <begin position="1"/>
        <end position="49"/>
    </location>
</feature>
<feature type="domain" description="SCAN box" evidence="14">
    <location>
        <begin position="173"/>
        <end position="255"/>
    </location>
</feature>
<dbReference type="PROSITE" id="PS50804">
    <property type="entry name" value="SCAN_BOX"/>
    <property type="match status" value="1"/>
</dbReference>